<reference evidence="1 2" key="1">
    <citation type="journal article" date="2012" name="Science">
        <title>The Paleozoic origin of enzymatic lignin decomposition reconstructed from 31 fungal genomes.</title>
        <authorList>
            <person name="Floudas D."/>
            <person name="Binder M."/>
            <person name="Riley R."/>
            <person name="Barry K."/>
            <person name="Blanchette R.A."/>
            <person name="Henrissat B."/>
            <person name="Martinez A.T."/>
            <person name="Otillar R."/>
            <person name="Spatafora J.W."/>
            <person name="Yadav J.S."/>
            <person name="Aerts A."/>
            <person name="Benoit I."/>
            <person name="Boyd A."/>
            <person name="Carlson A."/>
            <person name="Copeland A."/>
            <person name="Coutinho P.M."/>
            <person name="de Vries R.P."/>
            <person name="Ferreira P."/>
            <person name="Findley K."/>
            <person name="Foster B."/>
            <person name="Gaskell J."/>
            <person name="Glotzer D."/>
            <person name="Gorecki P."/>
            <person name="Heitman J."/>
            <person name="Hesse C."/>
            <person name="Hori C."/>
            <person name="Igarashi K."/>
            <person name="Jurgens J.A."/>
            <person name="Kallen N."/>
            <person name="Kersten P."/>
            <person name="Kohler A."/>
            <person name="Kuees U."/>
            <person name="Kumar T.K.A."/>
            <person name="Kuo A."/>
            <person name="LaButti K."/>
            <person name="Larrondo L.F."/>
            <person name="Lindquist E."/>
            <person name="Ling A."/>
            <person name="Lombard V."/>
            <person name="Lucas S."/>
            <person name="Lundell T."/>
            <person name="Martin R."/>
            <person name="McLaughlin D.J."/>
            <person name="Morgenstern I."/>
            <person name="Morin E."/>
            <person name="Murat C."/>
            <person name="Nagy L.G."/>
            <person name="Nolan M."/>
            <person name="Ohm R.A."/>
            <person name="Patyshakuliyeva A."/>
            <person name="Rokas A."/>
            <person name="Ruiz-Duenas F.J."/>
            <person name="Sabat G."/>
            <person name="Salamov A."/>
            <person name="Samejima M."/>
            <person name="Schmutz J."/>
            <person name="Slot J.C."/>
            <person name="St John F."/>
            <person name="Stenlid J."/>
            <person name="Sun H."/>
            <person name="Sun S."/>
            <person name="Syed K."/>
            <person name="Tsang A."/>
            <person name="Wiebenga A."/>
            <person name="Young D."/>
            <person name="Pisabarro A."/>
            <person name="Eastwood D.C."/>
            <person name="Martin F."/>
            <person name="Cullen D."/>
            <person name="Grigoriev I.V."/>
            <person name="Hibbett D.S."/>
        </authorList>
    </citation>
    <scope>NUCLEOTIDE SEQUENCE</scope>
    <source>
        <strain evidence="2">FP-58527</strain>
    </source>
</reference>
<accession>S8FKB8</accession>
<sequence>MRMCHEAGVDVKGFLNDFDQAFGWKRFLRAHGWKTDMASWKEFVATGEGIVEDKPDDPQTARWKKRNVDLASENTPRDFAHRTVSTVAVEH</sequence>
<keyword evidence="2" id="KW-1185">Reference proteome</keyword>
<dbReference type="AlphaFoldDB" id="S8FKB8"/>
<dbReference type="EMBL" id="KE504139">
    <property type="protein sequence ID" value="EPT01861.1"/>
    <property type="molecule type" value="Genomic_DNA"/>
</dbReference>
<organism evidence="1 2">
    <name type="scientific">Fomitopsis schrenkii</name>
    <name type="common">Brown rot fungus</name>
    <dbReference type="NCBI Taxonomy" id="2126942"/>
    <lineage>
        <taxon>Eukaryota</taxon>
        <taxon>Fungi</taxon>
        <taxon>Dikarya</taxon>
        <taxon>Basidiomycota</taxon>
        <taxon>Agaricomycotina</taxon>
        <taxon>Agaricomycetes</taxon>
        <taxon>Polyporales</taxon>
        <taxon>Fomitopsis</taxon>
    </lineage>
</organism>
<evidence type="ECO:0000313" key="2">
    <source>
        <dbReference type="Proteomes" id="UP000015241"/>
    </source>
</evidence>
<dbReference type="InParanoid" id="S8FKB8"/>
<protein>
    <submittedName>
        <fullName evidence="1">Uncharacterized protein</fullName>
    </submittedName>
</protein>
<dbReference type="Proteomes" id="UP000015241">
    <property type="component" value="Unassembled WGS sequence"/>
</dbReference>
<evidence type="ECO:0000313" key="1">
    <source>
        <dbReference type="EMBL" id="EPT01861.1"/>
    </source>
</evidence>
<gene>
    <name evidence="1" type="ORF">FOMPIDRAFT_1023097</name>
</gene>
<name>S8FKB8_FOMSC</name>
<dbReference type="HOGENOM" id="CLU_2427066_0_0_1"/>
<dbReference type="OrthoDB" id="2799868at2759"/>
<proteinExistence type="predicted"/>